<reference evidence="1 2" key="1">
    <citation type="submission" date="2021-06" db="EMBL/GenBank/DDBJ databases">
        <title>Caerostris extrusa draft genome.</title>
        <authorList>
            <person name="Kono N."/>
            <person name="Arakawa K."/>
        </authorList>
    </citation>
    <scope>NUCLEOTIDE SEQUENCE [LARGE SCALE GENOMIC DNA]</scope>
</reference>
<evidence type="ECO:0008006" key="3">
    <source>
        <dbReference type="Google" id="ProtNLM"/>
    </source>
</evidence>
<gene>
    <name evidence="1" type="ORF">CEXT_472011</name>
</gene>
<evidence type="ECO:0000313" key="1">
    <source>
        <dbReference type="EMBL" id="GIY41141.1"/>
    </source>
</evidence>
<keyword evidence="2" id="KW-1185">Reference proteome</keyword>
<evidence type="ECO:0000313" key="2">
    <source>
        <dbReference type="Proteomes" id="UP001054945"/>
    </source>
</evidence>
<sequence length="91" mass="10421">MGVLKEQKILKQVYRLHCPLKKSPHFVGANSHTIYSDTKRKKICNSSPIFLFAEHPRKQANNKRLIDTDRSMEYVSRPPLISGSTLPEGRS</sequence>
<organism evidence="1 2">
    <name type="scientific">Caerostris extrusa</name>
    <name type="common">Bark spider</name>
    <name type="synonym">Caerostris bankana</name>
    <dbReference type="NCBI Taxonomy" id="172846"/>
    <lineage>
        <taxon>Eukaryota</taxon>
        <taxon>Metazoa</taxon>
        <taxon>Ecdysozoa</taxon>
        <taxon>Arthropoda</taxon>
        <taxon>Chelicerata</taxon>
        <taxon>Arachnida</taxon>
        <taxon>Araneae</taxon>
        <taxon>Araneomorphae</taxon>
        <taxon>Entelegynae</taxon>
        <taxon>Araneoidea</taxon>
        <taxon>Araneidae</taxon>
        <taxon>Caerostris</taxon>
    </lineage>
</organism>
<name>A0AAV4T766_CAEEX</name>
<proteinExistence type="predicted"/>
<dbReference type="EMBL" id="BPLR01010698">
    <property type="protein sequence ID" value="GIY41141.1"/>
    <property type="molecule type" value="Genomic_DNA"/>
</dbReference>
<dbReference type="Proteomes" id="UP001054945">
    <property type="component" value="Unassembled WGS sequence"/>
</dbReference>
<dbReference type="AlphaFoldDB" id="A0AAV4T766"/>
<accession>A0AAV4T766</accession>
<protein>
    <recommendedName>
        <fullName evidence="3">Ycf15</fullName>
    </recommendedName>
</protein>
<comment type="caution">
    <text evidence="1">The sequence shown here is derived from an EMBL/GenBank/DDBJ whole genome shotgun (WGS) entry which is preliminary data.</text>
</comment>